<feature type="domain" description="PepSY" evidence="3">
    <location>
        <begin position="77"/>
        <end position="138"/>
    </location>
</feature>
<organism evidence="4 5">
    <name type="scientific">Marvinbryantia formatexigens DSM 14469</name>
    <dbReference type="NCBI Taxonomy" id="478749"/>
    <lineage>
        <taxon>Bacteria</taxon>
        <taxon>Bacillati</taxon>
        <taxon>Bacillota</taxon>
        <taxon>Clostridia</taxon>
        <taxon>Lachnospirales</taxon>
        <taxon>Lachnospiraceae</taxon>
        <taxon>Marvinbryantia</taxon>
    </lineage>
</organism>
<dbReference type="InterPro" id="IPR025711">
    <property type="entry name" value="PepSY"/>
</dbReference>
<name>C6LJB8_9FIRM</name>
<gene>
    <name evidence="4" type="ORF">BRYFOR_08753</name>
</gene>
<dbReference type="OrthoDB" id="2236551at2"/>
<sequence length="220" mass="24183">MKRRQMILSAVAAGMIFAGAFQSGAVAVMAEQSAAESGIRAKAPQQSTTSDADAGSGGTETENGQSRGGAAKQTAELTEEQAKEIALADADLTEDELTGIRVKLDWDDGRLIYEVDMYVDAEEYSYELDAASGAILESDYEVDREYDNVPSDPDALTKEEASAIVLEKVEGATEKDLRIKYELDDGREIYEGDIVYEQREYEFELNAKTGELLEWSEEKY</sequence>
<dbReference type="AlphaFoldDB" id="C6LJB8"/>
<keyword evidence="5" id="KW-1185">Reference proteome</keyword>
<accession>C6LJB8</accession>
<feature type="domain" description="PepSY" evidence="3">
    <location>
        <begin position="156"/>
        <end position="214"/>
    </location>
</feature>
<evidence type="ECO:0000313" key="5">
    <source>
        <dbReference type="Proteomes" id="UP000005561"/>
    </source>
</evidence>
<evidence type="ECO:0000313" key="4">
    <source>
        <dbReference type="EMBL" id="EET59232.1"/>
    </source>
</evidence>
<dbReference type="Proteomes" id="UP000005561">
    <property type="component" value="Unassembled WGS sequence"/>
</dbReference>
<comment type="caution">
    <text evidence="4">The sequence shown here is derived from an EMBL/GenBank/DDBJ whole genome shotgun (WGS) entry which is preliminary data.</text>
</comment>
<dbReference type="RefSeq" id="WP_006863517.1">
    <property type="nucleotide sequence ID" value="NZ_ACCL02000020.1"/>
</dbReference>
<dbReference type="STRING" id="168384.SAMN05660368_03203"/>
<proteinExistence type="predicted"/>
<reference evidence="4" key="1">
    <citation type="submission" date="2009-07" db="EMBL/GenBank/DDBJ databases">
        <authorList>
            <person name="Weinstock G."/>
            <person name="Sodergren E."/>
            <person name="Clifton S."/>
            <person name="Fulton L."/>
            <person name="Fulton B."/>
            <person name="Courtney L."/>
            <person name="Fronick C."/>
            <person name="Harrison M."/>
            <person name="Strong C."/>
            <person name="Farmer C."/>
            <person name="Delahaunty K."/>
            <person name="Markovic C."/>
            <person name="Hall O."/>
            <person name="Minx P."/>
            <person name="Tomlinson C."/>
            <person name="Mitreva M."/>
            <person name="Nelson J."/>
            <person name="Hou S."/>
            <person name="Wollam A."/>
            <person name="Pepin K.H."/>
            <person name="Johnson M."/>
            <person name="Bhonagiri V."/>
            <person name="Nash W.E."/>
            <person name="Warren W."/>
            <person name="Chinwalla A."/>
            <person name="Mardis E.R."/>
            <person name="Wilson R.K."/>
        </authorList>
    </citation>
    <scope>NUCLEOTIDE SEQUENCE [LARGE SCALE GENOMIC DNA]</scope>
    <source>
        <strain evidence="4">DSM 14469</strain>
    </source>
</reference>
<evidence type="ECO:0000256" key="2">
    <source>
        <dbReference type="SAM" id="SignalP"/>
    </source>
</evidence>
<dbReference type="EMBL" id="ACCL02000020">
    <property type="protein sequence ID" value="EET59232.1"/>
    <property type="molecule type" value="Genomic_DNA"/>
</dbReference>
<dbReference type="Pfam" id="PF03413">
    <property type="entry name" value="PepSY"/>
    <property type="match status" value="2"/>
</dbReference>
<evidence type="ECO:0000259" key="3">
    <source>
        <dbReference type="Pfam" id="PF03413"/>
    </source>
</evidence>
<feature type="chain" id="PRO_5039613649" evidence="2">
    <location>
        <begin position="21"/>
        <end position="220"/>
    </location>
</feature>
<dbReference type="Gene3D" id="3.10.450.40">
    <property type="match status" value="2"/>
</dbReference>
<feature type="region of interest" description="Disordered" evidence="1">
    <location>
        <begin position="38"/>
        <end position="80"/>
    </location>
</feature>
<evidence type="ECO:0000256" key="1">
    <source>
        <dbReference type="SAM" id="MobiDB-lite"/>
    </source>
</evidence>
<protein>
    <submittedName>
        <fullName evidence="4">Peptidase propeptide and YPEB domain protein</fullName>
    </submittedName>
</protein>
<dbReference type="eggNOG" id="COG3212">
    <property type="taxonomic scope" value="Bacteria"/>
</dbReference>
<feature type="signal peptide" evidence="2">
    <location>
        <begin position="1"/>
        <end position="20"/>
    </location>
</feature>
<keyword evidence="2" id="KW-0732">Signal</keyword>